<dbReference type="Proteomes" id="UP000564677">
    <property type="component" value="Unassembled WGS sequence"/>
</dbReference>
<dbReference type="RefSeq" id="WP_167298122.1">
    <property type="nucleotide sequence ID" value="NZ_JAASQV010000001.1"/>
</dbReference>
<evidence type="ECO:0000259" key="1">
    <source>
        <dbReference type="Pfam" id="PF00248"/>
    </source>
</evidence>
<evidence type="ECO:0000313" key="2">
    <source>
        <dbReference type="EMBL" id="NIJ63639.1"/>
    </source>
</evidence>
<keyword evidence="3" id="KW-1185">Reference proteome</keyword>
<gene>
    <name evidence="2" type="ORF">FHR20_000570</name>
</gene>
<feature type="domain" description="NADP-dependent oxidoreductase" evidence="1">
    <location>
        <begin position="2"/>
        <end position="265"/>
    </location>
</feature>
<proteinExistence type="predicted"/>
<dbReference type="Pfam" id="PF00248">
    <property type="entry name" value="Aldo_ket_red"/>
    <property type="match status" value="1"/>
</dbReference>
<dbReference type="InterPro" id="IPR053135">
    <property type="entry name" value="AKR2_Oxidoreductase"/>
</dbReference>
<name>A0A7X5UWM3_9SPHN</name>
<organism evidence="2 3">
    <name type="scientific">Sphingomonas leidyi</name>
    <dbReference type="NCBI Taxonomy" id="68569"/>
    <lineage>
        <taxon>Bacteria</taxon>
        <taxon>Pseudomonadati</taxon>
        <taxon>Pseudomonadota</taxon>
        <taxon>Alphaproteobacteria</taxon>
        <taxon>Sphingomonadales</taxon>
        <taxon>Sphingomonadaceae</taxon>
        <taxon>Sphingomonas</taxon>
    </lineage>
</organism>
<dbReference type="Gene3D" id="3.20.20.100">
    <property type="entry name" value="NADP-dependent oxidoreductase domain"/>
    <property type="match status" value="1"/>
</dbReference>
<dbReference type="PANTHER" id="PTHR43312">
    <property type="entry name" value="D-THREO-ALDOSE 1-DEHYDROGENASE"/>
    <property type="match status" value="1"/>
</dbReference>
<dbReference type="InterPro" id="IPR023210">
    <property type="entry name" value="NADP_OxRdtase_dom"/>
</dbReference>
<sequence length="285" mass="30404">MKLALGTVQFGLDYGITGNGQVSPAEVRRILAQARASGIHALDTAIAYGTSEAVLGDAGVDGWSIITKLPPGLAGSENPDAWVARELEGALARLRVEHVAGLLLHRPEQLLDANGPALAAAMRKVKASGRVGRIGISIYSPEELDRIWPVLRPDIVQCPYSLLDRRIETSGWLARLAGAGIEVHARSLFLQGLLLADAEALPPYFAKWKPLFTRLGQWTAQQRTSQLAACLRFVLGNPAIACGVVGVETASQLHEIVDAAEGELPPLPADLATDDPDLLLPGRWA</sequence>
<dbReference type="EMBL" id="JAASQV010000001">
    <property type="protein sequence ID" value="NIJ63639.1"/>
    <property type="molecule type" value="Genomic_DNA"/>
</dbReference>
<dbReference type="InterPro" id="IPR036812">
    <property type="entry name" value="NAD(P)_OxRdtase_dom_sf"/>
</dbReference>
<comment type="caution">
    <text evidence="2">The sequence shown here is derived from an EMBL/GenBank/DDBJ whole genome shotgun (WGS) entry which is preliminary data.</text>
</comment>
<evidence type="ECO:0000313" key="3">
    <source>
        <dbReference type="Proteomes" id="UP000564677"/>
    </source>
</evidence>
<reference evidence="2 3" key="1">
    <citation type="submission" date="2020-03" db="EMBL/GenBank/DDBJ databases">
        <title>Genomic Encyclopedia of Type Strains, Phase IV (KMG-IV): sequencing the most valuable type-strain genomes for metagenomic binning, comparative biology and taxonomic classification.</title>
        <authorList>
            <person name="Goeker M."/>
        </authorList>
    </citation>
    <scope>NUCLEOTIDE SEQUENCE [LARGE SCALE GENOMIC DNA]</scope>
    <source>
        <strain evidence="2 3">DSM 4733</strain>
    </source>
</reference>
<dbReference type="CDD" id="cd19097">
    <property type="entry name" value="AKR_unchar"/>
    <property type="match status" value="1"/>
</dbReference>
<protein>
    <recommendedName>
        <fullName evidence="1">NADP-dependent oxidoreductase domain-containing protein</fullName>
    </recommendedName>
</protein>
<dbReference type="AlphaFoldDB" id="A0A7X5UWM3"/>
<accession>A0A7X5UWM3</accession>
<dbReference type="SUPFAM" id="SSF51430">
    <property type="entry name" value="NAD(P)-linked oxidoreductase"/>
    <property type="match status" value="1"/>
</dbReference>
<dbReference type="PANTHER" id="PTHR43312:SF1">
    <property type="entry name" value="NADP-DEPENDENT OXIDOREDUCTASE DOMAIN-CONTAINING PROTEIN"/>
    <property type="match status" value="1"/>
</dbReference>